<dbReference type="Proteomes" id="UP000184275">
    <property type="component" value="Unassembled WGS sequence"/>
</dbReference>
<gene>
    <name evidence="2" type="ORF">SAMN05720469_1253</name>
</gene>
<protein>
    <recommendedName>
        <fullName evidence="4">Outer membrane lipoprotein-sorting protein</fullName>
    </recommendedName>
</protein>
<dbReference type="RefSeq" id="WP_220387060.1">
    <property type="nucleotide sequence ID" value="NZ_FRAW01000025.1"/>
</dbReference>
<keyword evidence="1" id="KW-0732">Signal</keyword>
<sequence length="211" mass="23943">MCKILIYFLIFSVSSFALTLDQVRADLKKNSISGDSIEINVRTSVSTAGSKQSVSVFFVQKGKNKIYSEINTSFLNQRSIVNGSRMKIIDLNTNKFQIIPYNGEPLNVASYTNFNPLASGEWGGPKFVSENLYSIKGDKGTLFYNSKKKRIEKMETEEKDKFVLTDFSYDVENNLKTMTVHVSAQGVETTIVTEILKLRHSRDFPDKLFEF</sequence>
<feature type="signal peptide" evidence="1">
    <location>
        <begin position="1"/>
        <end position="17"/>
    </location>
</feature>
<evidence type="ECO:0000256" key="1">
    <source>
        <dbReference type="SAM" id="SignalP"/>
    </source>
</evidence>
<dbReference type="AlphaFoldDB" id="A0A1M6WJH9"/>
<evidence type="ECO:0000313" key="2">
    <source>
        <dbReference type="EMBL" id="SHK93841.1"/>
    </source>
</evidence>
<name>A0A1M6WJH9_9BACT</name>
<keyword evidence="3" id="KW-1185">Reference proteome</keyword>
<proteinExistence type="predicted"/>
<accession>A0A1M6WJH9</accession>
<reference evidence="3" key="1">
    <citation type="submission" date="2016-11" db="EMBL/GenBank/DDBJ databases">
        <authorList>
            <person name="Varghese N."/>
            <person name="Submissions S."/>
        </authorList>
    </citation>
    <scope>NUCLEOTIDE SEQUENCE [LARGE SCALE GENOMIC DNA]</scope>
    <source>
        <strain evidence="3">UWOS</strain>
    </source>
</reference>
<evidence type="ECO:0000313" key="3">
    <source>
        <dbReference type="Proteomes" id="UP000184275"/>
    </source>
</evidence>
<feature type="chain" id="PRO_5012093496" description="Outer membrane lipoprotein-sorting protein" evidence="1">
    <location>
        <begin position="18"/>
        <end position="211"/>
    </location>
</feature>
<organism evidence="2 3">
    <name type="scientific">Fibrobacter intestinalis</name>
    <dbReference type="NCBI Taxonomy" id="28122"/>
    <lineage>
        <taxon>Bacteria</taxon>
        <taxon>Pseudomonadati</taxon>
        <taxon>Fibrobacterota</taxon>
        <taxon>Fibrobacteria</taxon>
        <taxon>Fibrobacterales</taxon>
        <taxon>Fibrobacteraceae</taxon>
        <taxon>Fibrobacter</taxon>
    </lineage>
</organism>
<evidence type="ECO:0008006" key="4">
    <source>
        <dbReference type="Google" id="ProtNLM"/>
    </source>
</evidence>
<dbReference type="EMBL" id="FRAW01000025">
    <property type="protein sequence ID" value="SHK93841.1"/>
    <property type="molecule type" value="Genomic_DNA"/>
</dbReference>